<gene>
    <name evidence="2" type="ORF">KWG56_13935</name>
</gene>
<dbReference type="RefSeq" id="WP_153923434.1">
    <property type="nucleotide sequence ID" value="NZ_CP080034.1"/>
</dbReference>
<feature type="region of interest" description="Disordered" evidence="1">
    <location>
        <begin position="20"/>
        <end position="90"/>
    </location>
</feature>
<protein>
    <recommendedName>
        <fullName evidence="4">Stability/partitioning determinant</fullName>
    </recommendedName>
</protein>
<feature type="compositionally biased region" description="Basic and acidic residues" evidence="1">
    <location>
        <begin position="37"/>
        <end position="46"/>
    </location>
</feature>
<proteinExistence type="predicted"/>
<reference evidence="2 3" key="1">
    <citation type="submission" date="2021-07" db="EMBL/GenBank/DDBJ databases">
        <title>Isolation and characterization of bacteria from a gold mining with a capacity of golden bioaccumulation.</title>
        <authorList>
            <person name="Yang X.J."/>
        </authorList>
    </citation>
    <scope>NUCLEOTIDE SEQUENCE [LARGE SCALE GENOMIC DNA]</scope>
    <source>
        <strain evidence="2 3">Au29</strain>
    </source>
</reference>
<dbReference type="GeneID" id="94376383"/>
<organism evidence="2 3">
    <name type="scientific">Brevundimonas nasdae</name>
    <dbReference type="NCBI Taxonomy" id="172043"/>
    <lineage>
        <taxon>Bacteria</taxon>
        <taxon>Pseudomonadati</taxon>
        <taxon>Pseudomonadota</taxon>
        <taxon>Alphaproteobacteria</taxon>
        <taxon>Caulobacterales</taxon>
        <taxon>Caulobacteraceae</taxon>
        <taxon>Brevundimonas</taxon>
    </lineage>
</organism>
<keyword evidence="3" id="KW-1185">Reference proteome</keyword>
<dbReference type="Proteomes" id="UP000824334">
    <property type="component" value="Chromosome"/>
</dbReference>
<evidence type="ECO:0000313" key="3">
    <source>
        <dbReference type="Proteomes" id="UP000824334"/>
    </source>
</evidence>
<sequence length="132" mass="14204">MMTKSSDAFGFEAIGEERKGLDLSDFTRSPGAPIDRPAAEAAREVADAAGFQSRGKPASPRRAGQGRANPPGKVKISDLIGRPDVPDEPRAQLNMMAPASLIVRFKKIEHERGVRAWEVLKAALDALEGPEQ</sequence>
<accession>A0ABX8TEP7</accession>
<evidence type="ECO:0000313" key="2">
    <source>
        <dbReference type="EMBL" id="QYC09671.1"/>
    </source>
</evidence>
<evidence type="ECO:0008006" key="4">
    <source>
        <dbReference type="Google" id="ProtNLM"/>
    </source>
</evidence>
<name>A0ABX8TEP7_9CAUL</name>
<evidence type="ECO:0000256" key="1">
    <source>
        <dbReference type="SAM" id="MobiDB-lite"/>
    </source>
</evidence>
<dbReference type="EMBL" id="CP080034">
    <property type="protein sequence ID" value="QYC09671.1"/>
    <property type="molecule type" value="Genomic_DNA"/>
</dbReference>